<dbReference type="HOGENOM" id="CLU_002517_0_0_1"/>
<protein>
    <submittedName>
        <fullName evidence="2">Uncharacterized protein</fullName>
    </submittedName>
</protein>
<feature type="compositionally biased region" description="Polar residues" evidence="1">
    <location>
        <begin position="1399"/>
        <end position="1409"/>
    </location>
</feature>
<feature type="compositionally biased region" description="Low complexity" evidence="1">
    <location>
        <begin position="92"/>
        <end position="106"/>
    </location>
</feature>
<feature type="region of interest" description="Disordered" evidence="1">
    <location>
        <begin position="1337"/>
        <end position="1409"/>
    </location>
</feature>
<gene>
    <name evidence="2" type="ORF">BAUCODRAFT_39010</name>
</gene>
<feature type="compositionally biased region" description="Basic and acidic residues" evidence="1">
    <location>
        <begin position="956"/>
        <end position="965"/>
    </location>
</feature>
<feature type="region of interest" description="Disordered" evidence="1">
    <location>
        <begin position="236"/>
        <end position="256"/>
    </location>
</feature>
<feature type="compositionally biased region" description="Polar residues" evidence="1">
    <location>
        <begin position="833"/>
        <end position="862"/>
    </location>
</feature>
<evidence type="ECO:0000313" key="2">
    <source>
        <dbReference type="EMBL" id="EMC91867.1"/>
    </source>
</evidence>
<dbReference type="Proteomes" id="UP000011761">
    <property type="component" value="Unassembled WGS sequence"/>
</dbReference>
<reference evidence="2 3" key="1">
    <citation type="journal article" date="2012" name="PLoS Pathog.">
        <title>Diverse lifestyles and strategies of plant pathogenesis encoded in the genomes of eighteen Dothideomycetes fungi.</title>
        <authorList>
            <person name="Ohm R.A."/>
            <person name="Feau N."/>
            <person name="Henrissat B."/>
            <person name="Schoch C.L."/>
            <person name="Horwitz B.A."/>
            <person name="Barry K.W."/>
            <person name="Condon B.J."/>
            <person name="Copeland A.C."/>
            <person name="Dhillon B."/>
            <person name="Glaser F."/>
            <person name="Hesse C.N."/>
            <person name="Kosti I."/>
            <person name="LaButti K."/>
            <person name="Lindquist E.A."/>
            <person name="Lucas S."/>
            <person name="Salamov A.A."/>
            <person name="Bradshaw R.E."/>
            <person name="Ciuffetti L."/>
            <person name="Hamelin R.C."/>
            <person name="Kema G.H.J."/>
            <person name="Lawrence C."/>
            <person name="Scott J.A."/>
            <person name="Spatafora J.W."/>
            <person name="Turgeon B.G."/>
            <person name="de Wit P.J.G.M."/>
            <person name="Zhong S."/>
            <person name="Goodwin S.B."/>
            <person name="Grigoriev I.V."/>
        </authorList>
    </citation>
    <scope>NUCLEOTIDE SEQUENCE [LARGE SCALE GENOMIC DNA]</scope>
    <source>
        <strain evidence="2 3">UAMH 10762</strain>
    </source>
</reference>
<keyword evidence="3" id="KW-1185">Reference proteome</keyword>
<evidence type="ECO:0000256" key="1">
    <source>
        <dbReference type="SAM" id="MobiDB-lite"/>
    </source>
</evidence>
<feature type="region of interest" description="Disordered" evidence="1">
    <location>
        <begin position="374"/>
        <end position="979"/>
    </location>
</feature>
<feature type="compositionally biased region" description="Pro residues" evidence="1">
    <location>
        <begin position="823"/>
        <end position="832"/>
    </location>
</feature>
<dbReference type="OMA" id="ETIEWTD"/>
<evidence type="ECO:0000313" key="3">
    <source>
        <dbReference type="Proteomes" id="UP000011761"/>
    </source>
</evidence>
<feature type="compositionally biased region" description="Polar residues" evidence="1">
    <location>
        <begin position="472"/>
        <end position="483"/>
    </location>
</feature>
<feature type="region of interest" description="Disordered" evidence="1">
    <location>
        <begin position="150"/>
        <end position="222"/>
    </location>
</feature>
<feature type="compositionally biased region" description="Polar residues" evidence="1">
    <location>
        <begin position="779"/>
        <end position="794"/>
    </location>
</feature>
<feature type="compositionally biased region" description="Low complexity" evidence="1">
    <location>
        <begin position="1366"/>
        <end position="1381"/>
    </location>
</feature>
<feature type="compositionally biased region" description="Polar residues" evidence="1">
    <location>
        <begin position="59"/>
        <end position="70"/>
    </location>
</feature>
<dbReference type="KEGG" id="bcom:BAUCODRAFT_39010"/>
<feature type="compositionally biased region" description="Polar residues" evidence="1">
    <location>
        <begin position="320"/>
        <end position="337"/>
    </location>
</feature>
<feature type="region of interest" description="Disordered" evidence="1">
    <location>
        <begin position="269"/>
        <end position="361"/>
    </location>
</feature>
<feature type="compositionally biased region" description="Basic and acidic residues" evidence="1">
    <location>
        <begin position="569"/>
        <end position="612"/>
    </location>
</feature>
<accession>M2LD38</accession>
<dbReference type="GeneID" id="19113693"/>
<feature type="compositionally biased region" description="Polar residues" evidence="1">
    <location>
        <begin position="35"/>
        <end position="46"/>
    </location>
</feature>
<feature type="region of interest" description="Disordered" evidence="1">
    <location>
        <begin position="1086"/>
        <end position="1107"/>
    </location>
</feature>
<feature type="compositionally biased region" description="Low complexity" evidence="1">
    <location>
        <begin position="749"/>
        <end position="761"/>
    </location>
</feature>
<dbReference type="RefSeq" id="XP_007680935.1">
    <property type="nucleotide sequence ID" value="XM_007682745.1"/>
</dbReference>
<organism evidence="2 3">
    <name type="scientific">Baudoinia panamericana (strain UAMH 10762)</name>
    <name type="common">Angels' share fungus</name>
    <name type="synonym">Baudoinia compniacensis (strain UAMH 10762)</name>
    <dbReference type="NCBI Taxonomy" id="717646"/>
    <lineage>
        <taxon>Eukaryota</taxon>
        <taxon>Fungi</taxon>
        <taxon>Dikarya</taxon>
        <taxon>Ascomycota</taxon>
        <taxon>Pezizomycotina</taxon>
        <taxon>Dothideomycetes</taxon>
        <taxon>Dothideomycetidae</taxon>
        <taxon>Mycosphaerellales</taxon>
        <taxon>Teratosphaeriaceae</taxon>
        <taxon>Baudoinia</taxon>
    </lineage>
</organism>
<feature type="compositionally biased region" description="Polar residues" evidence="1">
    <location>
        <begin position="644"/>
        <end position="661"/>
    </location>
</feature>
<feature type="compositionally biased region" description="Basic and acidic residues" evidence="1">
    <location>
        <begin position="109"/>
        <end position="123"/>
    </location>
</feature>
<proteinExistence type="predicted"/>
<feature type="region of interest" description="Disordered" evidence="1">
    <location>
        <begin position="1"/>
        <end position="127"/>
    </location>
</feature>
<name>M2LD38_BAUPA</name>
<dbReference type="STRING" id="717646.M2LD38"/>
<feature type="compositionally biased region" description="Polar residues" evidence="1">
    <location>
        <begin position="994"/>
        <end position="1010"/>
    </location>
</feature>
<feature type="compositionally biased region" description="Basic and acidic residues" evidence="1">
    <location>
        <begin position="238"/>
        <end position="251"/>
    </location>
</feature>
<feature type="compositionally biased region" description="Basic and acidic residues" evidence="1">
    <location>
        <begin position="407"/>
        <end position="423"/>
    </location>
</feature>
<feature type="compositionally biased region" description="Polar residues" evidence="1">
    <location>
        <begin position="1382"/>
        <end position="1392"/>
    </location>
</feature>
<dbReference type="eggNOG" id="ENOG502RY1C">
    <property type="taxonomic scope" value="Eukaryota"/>
</dbReference>
<dbReference type="OrthoDB" id="5416983at2759"/>
<feature type="compositionally biased region" description="Low complexity" evidence="1">
    <location>
        <begin position="903"/>
        <end position="913"/>
    </location>
</feature>
<feature type="compositionally biased region" description="Polar residues" evidence="1">
    <location>
        <begin position="270"/>
        <end position="280"/>
    </location>
</feature>
<feature type="region of interest" description="Disordered" evidence="1">
    <location>
        <begin position="991"/>
        <end position="1021"/>
    </location>
</feature>
<feature type="compositionally biased region" description="Polar residues" evidence="1">
    <location>
        <begin position="737"/>
        <end position="748"/>
    </location>
</feature>
<sequence length="1409" mass="149470">MAEQIDHDVVINSESAGTSVPAGVAANHKEIESAVSGTNSTITTATLPEGLSDAKSANEAATDTNLSVSEETILGGAAEPSAGDAALKPEEGSLAAEASAEPSIASDTEGSRADGAERKEGDNMKSTMLRKAPTFSKVSVTKNFMAKSASPVPAAPKIGEKPSPLTTSTQPAALKPRLVAKTASSLQGVPRTGAVPAGGPDASKVWNKNRPVPPPPPKHFTDEELKQQYGIHLATRLQTDENGKEVPKWADIDDDEDDWAPETVVWMDGTKSTLTPSEITPIQKDLPLSAPQAVRPAETARPILAVKRPGEGGAPKVILKSTSGAQQAKQQPNGTAPSPTPGEKPALKPMSPAPAPPVKSPWAKLPAVEAVPLINPPVQQPMPSAPLPSQDARMYEPQPSPTPAREIAADTFDRSWHEGEGAPRELFNSANGRYEPVAEGRRGSIRPDSIARKTSLLHRSSQTGQGAAETSPAFQSRTSSQVDGASWSRRRGSSVSHGSLPPGRRMSVSVSHPSDLSPAPEDERRQSTATAHDLRASPMSARNEPQEPTFSQQSAWDQQMPPQPEAGMEAEHGLEDPLKAQERIMREKREEARKRRQEEEERLEREKRERLQAKLAALESAGKSKKEREAEAVAAATVPHDNESLTNQTTDQQRTTGTNSEEPPAVLPQAAEVSAELAPALEDQSLPASAVPKEPPQEILPSPLAPRSQPLTGLSELPISAADQGAKQPLRAHLSPGTASRTPHGTQQSPYKAPPSSYSSPGDRKQQPFIRSPFAPNDTFGTWSTPAPNGNVWGSSGIGNGTFEKASNFAPVPMSQTSGLPLPHAPGMPQPPGSTRISPQTFGQDARSPSLQQQPPAESTRTFPPPGLESRPEHAWGASRHAGMSPAPGLGRSTHLPGPIAPPSRAQQQAQHPAPRPDAISAWNNAASRLPHQYSADAEAAERKQQEGMPAPVVPPRDETIRETFKQTSAGGKLGGPRRYDKTEYIVHDAQGSRAVSTLSPAPPSTQTQPIGPVPTASPLNEPWKAAVENTVRIPDGSLNPAHGGLPVQQPPIAPPSAPAQSVTAYHSHVHYPTGPLPGVPIASVKDRSPPPPETAEHPAFTGDYGHPRVKFPQPPPVVKLPPAATQTSPYLQQQSLAGPLSGAHQRHLQAWGPPGVVRPLVQNNEWQARFNGLFNRTPIQTEVPPSPPGTPPKAQDPVLAVAAASRAVMEETSAVAATVSLPLSQVKTAPTKGGFVIDDSDDVTSKPGIDEMFAEERSFGSLPDIRMPRNAIYDPGVYRMFRDRTHGRSANAPVTQTEPDWLGFLWPRNPQGIFIKLPGTKLQDSNRLVRYASVAGTNSSRKSSGFHDRKSSGKFHKGKEGKGNSGSTSPGTTTTSNAGSRQTSFQKTPNSAKAAKGRNSNSTPVKAS</sequence>
<feature type="compositionally biased region" description="Pro residues" evidence="1">
    <location>
        <begin position="374"/>
        <end position="386"/>
    </location>
</feature>
<dbReference type="EMBL" id="KB445563">
    <property type="protein sequence ID" value="EMC91867.1"/>
    <property type="molecule type" value="Genomic_DNA"/>
</dbReference>
<feature type="compositionally biased region" description="Polar residues" evidence="1">
    <location>
        <begin position="546"/>
        <end position="557"/>
    </location>
</feature>
<feature type="compositionally biased region" description="Basic and acidic residues" evidence="1">
    <location>
        <begin position="622"/>
        <end position="631"/>
    </location>
</feature>